<gene>
    <name evidence="2" type="ORF">Vau01_084490</name>
</gene>
<accession>A0A8J3ZDR2</accession>
<evidence type="ECO:0000313" key="2">
    <source>
        <dbReference type="EMBL" id="GIJ60933.1"/>
    </source>
</evidence>
<evidence type="ECO:0000256" key="1">
    <source>
        <dbReference type="SAM" id="MobiDB-lite"/>
    </source>
</evidence>
<reference evidence="2" key="1">
    <citation type="submission" date="2021-01" db="EMBL/GenBank/DDBJ databases">
        <title>Whole genome shotgun sequence of Virgisporangium aurantiacum NBRC 16421.</title>
        <authorList>
            <person name="Komaki H."/>
            <person name="Tamura T."/>
        </authorList>
    </citation>
    <scope>NUCLEOTIDE SEQUENCE</scope>
    <source>
        <strain evidence="2">NBRC 16421</strain>
    </source>
</reference>
<dbReference type="RefSeq" id="WP_204005591.1">
    <property type="nucleotide sequence ID" value="NZ_BOPG01000061.1"/>
</dbReference>
<dbReference type="EMBL" id="BOPG01000061">
    <property type="protein sequence ID" value="GIJ60933.1"/>
    <property type="molecule type" value="Genomic_DNA"/>
</dbReference>
<sequence length="58" mass="6497">MTMRARGEHPVTATMATNEERAQARERFRSKLAEAERRATPEKRAELRAALGFSSPAP</sequence>
<feature type="compositionally biased region" description="Basic and acidic residues" evidence="1">
    <location>
        <begin position="18"/>
        <end position="47"/>
    </location>
</feature>
<feature type="region of interest" description="Disordered" evidence="1">
    <location>
        <begin position="1"/>
        <end position="58"/>
    </location>
</feature>
<evidence type="ECO:0000313" key="3">
    <source>
        <dbReference type="Proteomes" id="UP000612585"/>
    </source>
</evidence>
<proteinExistence type="predicted"/>
<organism evidence="2 3">
    <name type="scientific">Virgisporangium aurantiacum</name>
    <dbReference type="NCBI Taxonomy" id="175570"/>
    <lineage>
        <taxon>Bacteria</taxon>
        <taxon>Bacillati</taxon>
        <taxon>Actinomycetota</taxon>
        <taxon>Actinomycetes</taxon>
        <taxon>Micromonosporales</taxon>
        <taxon>Micromonosporaceae</taxon>
        <taxon>Virgisporangium</taxon>
    </lineage>
</organism>
<comment type="caution">
    <text evidence="2">The sequence shown here is derived from an EMBL/GenBank/DDBJ whole genome shotgun (WGS) entry which is preliminary data.</text>
</comment>
<name>A0A8J3ZDR2_9ACTN</name>
<keyword evidence="3" id="KW-1185">Reference proteome</keyword>
<dbReference type="Proteomes" id="UP000612585">
    <property type="component" value="Unassembled WGS sequence"/>
</dbReference>
<protein>
    <submittedName>
        <fullName evidence="2">Uncharacterized protein</fullName>
    </submittedName>
</protein>
<dbReference type="AlphaFoldDB" id="A0A8J3ZDR2"/>